<feature type="region of interest" description="Disordered" evidence="1">
    <location>
        <begin position="144"/>
        <end position="174"/>
    </location>
</feature>
<gene>
    <name evidence="4" type="ORF">J2Z44_004067</name>
</gene>
<feature type="compositionally biased region" description="Basic and acidic residues" evidence="1">
    <location>
        <begin position="145"/>
        <end position="156"/>
    </location>
</feature>
<dbReference type="PANTHER" id="PTHR31157:SF1">
    <property type="entry name" value="SCP DOMAIN-CONTAINING PROTEIN"/>
    <property type="match status" value="1"/>
</dbReference>
<comment type="caution">
    <text evidence="4">The sequence shown here is derived from an EMBL/GenBank/DDBJ whole genome shotgun (WGS) entry which is preliminary data.</text>
</comment>
<protein>
    <submittedName>
        <fullName evidence="4">Uncharacterized protein YkwD</fullName>
    </submittedName>
</protein>
<organism evidence="4 5">
    <name type="scientific">Clostridium punense</name>
    <dbReference type="NCBI Taxonomy" id="1054297"/>
    <lineage>
        <taxon>Bacteria</taxon>
        <taxon>Bacillati</taxon>
        <taxon>Bacillota</taxon>
        <taxon>Clostridia</taxon>
        <taxon>Eubacteriales</taxon>
        <taxon>Clostridiaceae</taxon>
        <taxon>Clostridium</taxon>
    </lineage>
</organism>
<dbReference type="Proteomes" id="UP001519308">
    <property type="component" value="Unassembled WGS sequence"/>
</dbReference>
<dbReference type="InterPro" id="IPR014044">
    <property type="entry name" value="CAP_dom"/>
</dbReference>
<keyword evidence="2" id="KW-0732">Signal</keyword>
<dbReference type="InterPro" id="IPR035940">
    <property type="entry name" value="CAP_sf"/>
</dbReference>
<evidence type="ECO:0000256" key="1">
    <source>
        <dbReference type="SAM" id="MobiDB-lite"/>
    </source>
</evidence>
<evidence type="ECO:0000313" key="4">
    <source>
        <dbReference type="EMBL" id="MBP2024212.1"/>
    </source>
</evidence>
<proteinExistence type="predicted"/>
<evidence type="ECO:0000313" key="5">
    <source>
        <dbReference type="Proteomes" id="UP001519308"/>
    </source>
</evidence>
<feature type="chain" id="PRO_5047015611" evidence="2">
    <location>
        <begin position="23"/>
        <end position="321"/>
    </location>
</feature>
<dbReference type="CDD" id="cd05379">
    <property type="entry name" value="CAP_bacterial"/>
    <property type="match status" value="1"/>
</dbReference>
<evidence type="ECO:0000259" key="3">
    <source>
        <dbReference type="Pfam" id="PF00188"/>
    </source>
</evidence>
<dbReference type="SUPFAM" id="SSF55797">
    <property type="entry name" value="PR-1-like"/>
    <property type="match status" value="1"/>
</dbReference>
<name>A0ABS4K8V1_9CLOT</name>
<feature type="compositionally biased region" description="Low complexity" evidence="1">
    <location>
        <begin position="159"/>
        <end position="174"/>
    </location>
</feature>
<dbReference type="PANTHER" id="PTHR31157">
    <property type="entry name" value="SCP DOMAIN-CONTAINING PROTEIN"/>
    <property type="match status" value="1"/>
</dbReference>
<reference evidence="4 5" key="1">
    <citation type="submission" date="2021-03" db="EMBL/GenBank/DDBJ databases">
        <title>Genomic Encyclopedia of Type Strains, Phase IV (KMG-IV): sequencing the most valuable type-strain genomes for metagenomic binning, comparative biology and taxonomic classification.</title>
        <authorList>
            <person name="Goeker M."/>
        </authorList>
    </citation>
    <scope>NUCLEOTIDE SEQUENCE [LARGE SCALE GENOMIC DNA]</scope>
    <source>
        <strain evidence="4 5">DSM 28650</strain>
    </source>
</reference>
<feature type="domain" description="SCP" evidence="3">
    <location>
        <begin position="192"/>
        <end position="318"/>
    </location>
</feature>
<accession>A0ABS4K8V1</accession>
<evidence type="ECO:0000256" key="2">
    <source>
        <dbReference type="SAM" id="SignalP"/>
    </source>
</evidence>
<dbReference type="Pfam" id="PF00188">
    <property type="entry name" value="CAP"/>
    <property type="match status" value="1"/>
</dbReference>
<feature type="region of interest" description="Disordered" evidence="1">
    <location>
        <begin position="85"/>
        <end position="110"/>
    </location>
</feature>
<feature type="signal peptide" evidence="2">
    <location>
        <begin position="1"/>
        <end position="22"/>
    </location>
</feature>
<dbReference type="EMBL" id="JAGGLL010000054">
    <property type="protein sequence ID" value="MBP2024212.1"/>
    <property type="molecule type" value="Genomic_DNA"/>
</dbReference>
<dbReference type="Gene3D" id="3.40.33.10">
    <property type="entry name" value="CAP"/>
    <property type="match status" value="1"/>
</dbReference>
<dbReference type="RefSeq" id="WP_209649998.1">
    <property type="nucleotide sequence ID" value="NZ_JAGGLL010000054.1"/>
</dbReference>
<sequence length="321" mass="35034">MITNKILALILSLCTAGGPATGAVLGNTAGTAAKNIELPKFPTTAVVQKQISNPQNGGQTINLPLNLKNSCDSIAPIQVQLPNENSVVSDEENSVKETPVTNDNTTVETPKTEVPVIDNSKTETPVVDEPKVEAPVIEAPTVETPVKEEPKTEAPKVESPATTPSTTVPSGVPANPNNKSFVYLDTVEKEILTYVNQERTKAGLKPLTWEENMRPIARYKSNNMLQYNYFEHNTPSLNNASPMDLATKYFKYNTNSYGENIFYSQGYPEGTTTAKYLVDQWMNSPGHRANILNANWTKMSAGVVFSSQGNYAYATQHFSTN</sequence>
<keyword evidence="5" id="KW-1185">Reference proteome</keyword>